<evidence type="ECO:0000256" key="10">
    <source>
        <dbReference type="ARBA" id="ARBA00023211"/>
    </source>
</evidence>
<evidence type="ECO:0000256" key="5">
    <source>
        <dbReference type="ARBA" id="ARBA00022598"/>
    </source>
</evidence>
<keyword evidence="6" id="KW-0479">Metal-binding</keyword>
<dbReference type="Gene3D" id="3.90.600.10">
    <property type="entry name" value="Phosphoribosylglycinamide synthetase, C-terminal domain"/>
    <property type="match status" value="1"/>
</dbReference>
<dbReference type="Gene3D" id="3.30.470.20">
    <property type="entry name" value="ATP-grasp fold, B domain"/>
    <property type="match status" value="1"/>
</dbReference>
<dbReference type="InterPro" id="IPR020560">
    <property type="entry name" value="PRibGlycinamide_synth_C-dom"/>
</dbReference>
<dbReference type="InterPro" id="IPR011761">
    <property type="entry name" value="ATP-grasp"/>
</dbReference>
<gene>
    <name evidence="14 17" type="primary">purD</name>
    <name evidence="17" type="ORF">LRA02_10650</name>
</gene>
<dbReference type="SUPFAM" id="SSF52440">
    <property type="entry name" value="PreATP-grasp domain"/>
    <property type="match status" value="1"/>
</dbReference>
<dbReference type="InterPro" id="IPR013815">
    <property type="entry name" value="ATP_grasp_subdomain_1"/>
</dbReference>
<evidence type="ECO:0000256" key="12">
    <source>
        <dbReference type="ARBA" id="ARBA00042242"/>
    </source>
</evidence>
<evidence type="ECO:0000256" key="6">
    <source>
        <dbReference type="ARBA" id="ARBA00022723"/>
    </source>
</evidence>
<dbReference type="Proteomes" id="UP000321569">
    <property type="component" value="Unassembled WGS sequence"/>
</dbReference>
<proteinExistence type="inferred from homology"/>
<dbReference type="GO" id="GO:0009113">
    <property type="term" value="P:purine nucleobase biosynthetic process"/>
    <property type="evidence" value="ECO:0007669"/>
    <property type="project" value="InterPro"/>
</dbReference>
<evidence type="ECO:0000256" key="4">
    <source>
        <dbReference type="ARBA" id="ARBA00013255"/>
    </source>
</evidence>
<evidence type="ECO:0000256" key="2">
    <source>
        <dbReference type="ARBA" id="ARBA00001946"/>
    </source>
</evidence>
<dbReference type="GO" id="GO:0006189">
    <property type="term" value="P:'de novo' IMP biosynthetic process"/>
    <property type="evidence" value="ECO:0007669"/>
    <property type="project" value="UniProtKB-UniRule"/>
</dbReference>
<comment type="pathway">
    <text evidence="3 14">Purine metabolism; IMP biosynthesis via de novo pathway; N(1)-(5-phospho-D-ribosyl)glycinamide from 5-phospho-alpha-D-ribose 1-diphosphate: step 2/2.</text>
</comment>
<evidence type="ECO:0000256" key="11">
    <source>
        <dbReference type="ARBA" id="ARBA00038345"/>
    </source>
</evidence>
<comment type="similarity">
    <text evidence="11 14">Belongs to the GARS family.</text>
</comment>
<dbReference type="PROSITE" id="PS50975">
    <property type="entry name" value="ATP_GRASP"/>
    <property type="match status" value="1"/>
</dbReference>
<dbReference type="SMART" id="SM01209">
    <property type="entry name" value="GARS_A"/>
    <property type="match status" value="1"/>
</dbReference>
<comment type="cofactor">
    <cofactor evidence="2">
        <name>Mg(2+)</name>
        <dbReference type="ChEBI" id="CHEBI:18420"/>
    </cofactor>
</comment>
<feature type="domain" description="ATP-grasp" evidence="16">
    <location>
        <begin position="109"/>
        <end position="309"/>
    </location>
</feature>
<dbReference type="InterPro" id="IPR016185">
    <property type="entry name" value="PreATP-grasp_dom_sf"/>
</dbReference>
<keyword evidence="10" id="KW-0464">Manganese</keyword>
<keyword evidence="5 14" id="KW-0436">Ligase</keyword>
<dbReference type="GO" id="GO:0004637">
    <property type="term" value="F:phosphoribosylamine-glycine ligase activity"/>
    <property type="evidence" value="ECO:0007669"/>
    <property type="project" value="UniProtKB-UniRule"/>
</dbReference>
<dbReference type="SMART" id="SM01210">
    <property type="entry name" value="GARS_C"/>
    <property type="match status" value="1"/>
</dbReference>
<dbReference type="PANTHER" id="PTHR43472:SF1">
    <property type="entry name" value="PHOSPHORIBOSYLAMINE--GLYCINE LIGASE, CHLOROPLASTIC"/>
    <property type="match status" value="1"/>
</dbReference>
<dbReference type="EC" id="6.3.4.13" evidence="4 14"/>
<reference evidence="17 18" key="1">
    <citation type="submission" date="2019-07" db="EMBL/GenBank/DDBJ databases">
        <title>Whole genome shotgun sequence of Lactobacillus rapi NBRC 109618.</title>
        <authorList>
            <person name="Hosoyama A."/>
            <person name="Uohara A."/>
            <person name="Ohji S."/>
            <person name="Ichikawa N."/>
        </authorList>
    </citation>
    <scope>NUCLEOTIDE SEQUENCE [LARGE SCALE GENOMIC DNA]</scope>
    <source>
        <strain evidence="17 18">NBRC 109618</strain>
    </source>
</reference>
<dbReference type="FunFam" id="3.40.50.20:FF:000006">
    <property type="entry name" value="Phosphoribosylamine--glycine ligase, chloroplastic"/>
    <property type="match status" value="1"/>
</dbReference>
<dbReference type="PROSITE" id="PS00184">
    <property type="entry name" value="GARS"/>
    <property type="match status" value="1"/>
</dbReference>
<dbReference type="Gene3D" id="3.40.50.20">
    <property type="match status" value="1"/>
</dbReference>
<dbReference type="InterPro" id="IPR000115">
    <property type="entry name" value="PRibGlycinamide_synth"/>
</dbReference>
<dbReference type="InterPro" id="IPR011054">
    <property type="entry name" value="Rudment_hybrid_motif"/>
</dbReference>
<evidence type="ECO:0000256" key="14">
    <source>
        <dbReference type="HAMAP-Rule" id="MF_00138"/>
    </source>
</evidence>
<evidence type="ECO:0000256" key="8">
    <source>
        <dbReference type="ARBA" id="ARBA00022755"/>
    </source>
</evidence>
<evidence type="ECO:0000256" key="1">
    <source>
        <dbReference type="ARBA" id="ARBA00001936"/>
    </source>
</evidence>
<keyword evidence="7 15" id="KW-0547">Nucleotide-binding</keyword>
<dbReference type="UniPathway" id="UPA00074">
    <property type="reaction ID" value="UER00125"/>
</dbReference>
<dbReference type="OrthoDB" id="9807240at2"/>
<name>A0A512PLX2_9LACO</name>
<dbReference type="PANTHER" id="PTHR43472">
    <property type="entry name" value="PHOSPHORIBOSYLAMINE--GLYCINE LIGASE"/>
    <property type="match status" value="1"/>
</dbReference>
<dbReference type="HAMAP" id="MF_00138">
    <property type="entry name" value="GARS"/>
    <property type="match status" value="1"/>
</dbReference>
<dbReference type="GO" id="GO:0005524">
    <property type="term" value="F:ATP binding"/>
    <property type="evidence" value="ECO:0007669"/>
    <property type="project" value="UniProtKB-UniRule"/>
</dbReference>
<dbReference type="SUPFAM" id="SSF56059">
    <property type="entry name" value="Glutathione synthetase ATP-binding domain-like"/>
    <property type="match status" value="1"/>
</dbReference>
<dbReference type="InterPro" id="IPR020561">
    <property type="entry name" value="PRibGlycinamid_synth_ATP-grasp"/>
</dbReference>
<dbReference type="Pfam" id="PF01071">
    <property type="entry name" value="GARS_A"/>
    <property type="match status" value="1"/>
</dbReference>
<organism evidence="17 18">
    <name type="scientific">Lentilactobacillus rapi</name>
    <dbReference type="NCBI Taxonomy" id="481723"/>
    <lineage>
        <taxon>Bacteria</taxon>
        <taxon>Bacillati</taxon>
        <taxon>Bacillota</taxon>
        <taxon>Bacilli</taxon>
        <taxon>Lactobacillales</taxon>
        <taxon>Lactobacillaceae</taxon>
        <taxon>Lentilactobacillus</taxon>
    </lineage>
</organism>
<comment type="caution">
    <text evidence="17">The sequence shown here is derived from an EMBL/GenBank/DDBJ whole genome shotgun (WGS) entry which is preliminary data.</text>
</comment>
<dbReference type="EMBL" id="BKAM01000011">
    <property type="protein sequence ID" value="GEP72197.1"/>
    <property type="molecule type" value="Genomic_DNA"/>
</dbReference>
<keyword evidence="9 15" id="KW-0067">ATP-binding</keyword>
<dbReference type="GO" id="GO:0046872">
    <property type="term" value="F:metal ion binding"/>
    <property type="evidence" value="ECO:0007669"/>
    <property type="project" value="UniProtKB-KW"/>
</dbReference>
<dbReference type="SUPFAM" id="SSF51246">
    <property type="entry name" value="Rudiment single hybrid motif"/>
    <property type="match status" value="1"/>
</dbReference>
<evidence type="ECO:0000256" key="7">
    <source>
        <dbReference type="ARBA" id="ARBA00022741"/>
    </source>
</evidence>
<evidence type="ECO:0000313" key="17">
    <source>
        <dbReference type="EMBL" id="GEP72197.1"/>
    </source>
</evidence>
<comment type="cofactor">
    <cofactor evidence="1">
        <name>Mn(2+)</name>
        <dbReference type="ChEBI" id="CHEBI:29035"/>
    </cofactor>
</comment>
<keyword evidence="8 14" id="KW-0658">Purine biosynthesis</keyword>
<evidence type="ECO:0000313" key="18">
    <source>
        <dbReference type="Proteomes" id="UP000321569"/>
    </source>
</evidence>
<dbReference type="Gene3D" id="3.30.1490.20">
    <property type="entry name" value="ATP-grasp fold, A domain"/>
    <property type="match status" value="1"/>
</dbReference>
<dbReference type="InterPro" id="IPR037123">
    <property type="entry name" value="PRibGlycinamide_synth_C_sf"/>
</dbReference>
<dbReference type="NCBIfam" id="TIGR00877">
    <property type="entry name" value="purD"/>
    <property type="match status" value="1"/>
</dbReference>
<dbReference type="Pfam" id="PF02843">
    <property type="entry name" value="GARS_C"/>
    <property type="match status" value="1"/>
</dbReference>
<dbReference type="Pfam" id="PF02844">
    <property type="entry name" value="GARS_N"/>
    <property type="match status" value="1"/>
</dbReference>
<comment type="catalytic activity">
    <reaction evidence="14">
        <text>5-phospho-beta-D-ribosylamine + glycine + ATP = N(1)-(5-phospho-beta-D-ribosyl)glycinamide + ADP + phosphate + H(+)</text>
        <dbReference type="Rhea" id="RHEA:17453"/>
        <dbReference type="ChEBI" id="CHEBI:15378"/>
        <dbReference type="ChEBI" id="CHEBI:30616"/>
        <dbReference type="ChEBI" id="CHEBI:43474"/>
        <dbReference type="ChEBI" id="CHEBI:57305"/>
        <dbReference type="ChEBI" id="CHEBI:58681"/>
        <dbReference type="ChEBI" id="CHEBI:143788"/>
        <dbReference type="ChEBI" id="CHEBI:456216"/>
        <dbReference type="EC" id="6.3.4.13"/>
    </reaction>
</comment>
<dbReference type="RefSeq" id="WP_054746981.1">
    <property type="nucleotide sequence ID" value="NZ_BKAM01000011.1"/>
</dbReference>
<sequence length="411" mass="45169">MANVLVIGSGAREHAIAATMLKSNQVENVYCAPGNPGMKKDAIQLVDIDELDFAKLTAFAQRKAIDLTFVGPEVPLAMGIVDKFQAAGLRAFGPSQSSARLESDKTFAKKFMMRNGIPTAQFKTFTDADAAENYARTLSLPVVVKENGLAAGKGVSIVRDIDDLRGAIDASFQKSDEILIEQFLSGEEFSLMLFVGGDQKVLFPISQDHKKIHEGETGPNTGGMGAYSPVPHITEEVQKETIQKIVEPTMAGLAKENLEFAGVIYIGCMLTEEGPKVIEYNLRLGDPETQVLLPQLQSDFYQMTIDLIDHKLPEVKWQTGEFYLGVVIAAPGYPASPQQDIELPNLPNNVFYAGVTERNHKLYSSGGRIFTIYNHAATLECAQAKVYAELSRINLSNFYYRKDIGFRDLQS</sequence>
<evidence type="ECO:0000256" key="15">
    <source>
        <dbReference type="PROSITE-ProRule" id="PRU00409"/>
    </source>
</evidence>
<evidence type="ECO:0000256" key="3">
    <source>
        <dbReference type="ARBA" id="ARBA00005174"/>
    </source>
</evidence>
<evidence type="ECO:0000256" key="13">
    <source>
        <dbReference type="ARBA" id="ARBA00042864"/>
    </source>
</evidence>
<dbReference type="STRING" id="1423795.FD12_GL001738"/>
<protein>
    <recommendedName>
        <fullName evidence="4 14">Phosphoribosylamine--glycine ligase</fullName>
        <ecNumber evidence="4 14">6.3.4.13</ecNumber>
    </recommendedName>
    <alternativeName>
        <fullName evidence="14">GARS</fullName>
    </alternativeName>
    <alternativeName>
        <fullName evidence="12 14">Glycinamide ribonucleotide synthetase</fullName>
    </alternativeName>
    <alternativeName>
        <fullName evidence="13 14">Phosphoribosylglycinamide synthetase</fullName>
    </alternativeName>
</protein>
<accession>A0A512PLX2</accession>
<dbReference type="InterPro" id="IPR020559">
    <property type="entry name" value="PRibGlycinamide_synth_CS"/>
</dbReference>
<dbReference type="AlphaFoldDB" id="A0A512PLX2"/>
<evidence type="ECO:0000259" key="16">
    <source>
        <dbReference type="PROSITE" id="PS50975"/>
    </source>
</evidence>
<dbReference type="InterPro" id="IPR020562">
    <property type="entry name" value="PRibGlycinamide_synth_N"/>
</dbReference>
<evidence type="ECO:0000256" key="9">
    <source>
        <dbReference type="ARBA" id="ARBA00022840"/>
    </source>
</evidence>